<name>A0A7H1VTS4_9FIRM</name>
<dbReference type="InterPro" id="IPR029033">
    <property type="entry name" value="His_PPase_superfam"/>
</dbReference>
<reference evidence="1 2" key="1">
    <citation type="submission" date="2020-09" db="EMBL/GenBank/DDBJ databases">
        <title>Characterization and genome sequencing of Ruminiclostridium sp. nov. MA18.</title>
        <authorList>
            <person name="Rettenmaier R."/>
            <person name="Kowollik M.-L."/>
            <person name="Liebl W."/>
            <person name="Zverlov V."/>
        </authorList>
    </citation>
    <scope>NUCLEOTIDE SEQUENCE [LARGE SCALE GENOMIC DNA]</scope>
    <source>
        <strain evidence="1 2">MA18</strain>
    </source>
</reference>
<protein>
    <submittedName>
        <fullName evidence="1">Histidine phosphatase family protein</fullName>
    </submittedName>
</protein>
<dbReference type="EMBL" id="CP061336">
    <property type="protein sequence ID" value="QNU68786.1"/>
    <property type="molecule type" value="Genomic_DNA"/>
</dbReference>
<dbReference type="SUPFAM" id="SSF53254">
    <property type="entry name" value="Phosphoglycerate mutase-like"/>
    <property type="match status" value="1"/>
</dbReference>
<keyword evidence="2" id="KW-1185">Reference proteome</keyword>
<sequence>MQGQKDSDLTQKGIDGAIALGRSLNNVDFNYI</sequence>
<evidence type="ECO:0000313" key="1">
    <source>
        <dbReference type="EMBL" id="QNU68786.1"/>
    </source>
</evidence>
<dbReference type="Proteomes" id="UP000306409">
    <property type="component" value="Chromosome"/>
</dbReference>
<gene>
    <name evidence="1" type="ORF">EHE19_006995</name>
</gene>
<dbReference type="AlphaFoldDB" id="A0A7H1VTS4"/>
<organism evidence="1 2">
    <name type="scientific">Ruminiclostridium herbifermentans</name>
    <dbReference type="NCBI Taxonomy" id="2488810"/>
    <lineage>
        <taxon>Bacteria</taxon>
        <taxon>Bacillati</taxon>
        <taxon>Bacillota</taxon>
        <taxon>Clostridia</taxon>
        <taxon>Eubacteriales</taxon>
        <taxon>Oscillospiraceae</taxon>
        <taxon>Ruminiclostridium</taxon>
    </lineage>
</organism>
<accession>A0A7H1VTS4</accession>
<dbReference type="KEGG" id="rher:EHE19_006995"/>
<proteinExistence type="predicted"/>
<evidence type="ECO:0000313" key="2">
    <source>
        <dbReference type="Proteomes" id="UP000306409"/>
    </source>
</evidence>
<dbReference type="RefSeq" id="WP_190530515.1">
    <property type="nucleotide sequence ID" value="NZ_CP061336.1"/>
</dbReference>